<dbReference type="EMBL" id="BX842648">
    <property type="protein sequence ID" value="CAE78710.1"/>
    <property type="molecule type" value="Genomic_DNA"/>
</dbReference>
<protein>
    <submittedName>
        <fullName evidence="2">Putative protease</fullName>
    </submittedName>
</protein>
<keyword evidence="2" id="KW-0645">Protease</keyword>
<dbReference type="Proteomes" id="UP000008080">
    <property type="component" value="Chromosome"/>
</dbReference>
<sequence>MKLKFLGAALVALAMSLTVHADEFDGGSPDYDPRPNPHYTEAEIQRKIENEMAVACRGNLCSIVGTDGHGEGWTVSFQVGYGDNPNSGGNNFYIGDSKNSTNNGGDYYAGITVTYKNYSCNSTLRVTPSVYRFVNTYMYNMVNADGSTKRNFSPADQTVILFYTTMLNKVDNCKALN</sequence>
<evidence type="ECO:0000313" key="3">
    <source>
        <dbReference type="Proteomes" id="UP000008080"/>
    </source>
</evidence>
<evidence type="ECO:0000313" key="2">
    <source>
        <dbReference type="EMBL" id="CAE78710.1"/>
    </source>
</evidence>
<dbReference type="RefSeq" id="WP_011163312.1">
    <property type="nucleotide sequence ID" value="NC_005363.1"/>
</dbReference>
<keyword evidence="3" id="KW-1185">Reference proteome</keyword>
<dbReference type="AlphaFoldDB" id="Q6MPT7"/>
<proteinExistence type="predicted"/>
<evidence type="ECO:0000256" key="1">
    <source>
        <dbReference type="SAM" id="SignalP"/>
    </source>
</evidence>
<dbReference type="eggNOG" id="ENOG503485H">
    <property type="taxonomic scope" value="Bacteria"/>
</dbReference>
<keyword evidence="1" id="KW-0732">Signal</keyword>
<keyword evidence="2" id="KW-0378">Hydrolase</keyword>
<name>Q6MPT7_BDEBA</name>
<dbReference type="KEGG" id="bba:Bd0754"/>
<gene>
    <name evidence="2" type="ordered locus">Bd0754</name>
</gene>
<dbReference type="GO" id="GO:0008233">
    <property type="term" value="F:peptidase activity"/>
    <property type="evidence" value="ECO:0007669"/>
    <property type="project" value="UniProtKB-KW"/>
</dbReference>
<dbReference type="HOGENOM" id="CLU_1515009_0_0_7"/>
<dbReference type="GeneID" id="93011838"/>
<accession>Q6MPT7</accession>
<dbReference type="GO" id="GO:0006508">
    <property type="term" value="P:proteolysis"/>
    <property type="evidence" value="ECO:0007669"/>
    <property type="project" value="UniProtKB-KW"/>
</dbReference>
<organism evidence="2 3">
    <name type="scientific">Bdellovibrio bacteriovorus (strain ATCC 15356 / DSM 50701 / NCIMB 9529 / HD100)</name>
    <dbReference type="NCBI Taxonomy" id="264462"/>
    <lineage>
        <taxon>Bacteria</taxon>
        <taxon>Pseudomonadati</taxon>
        <taxon>Bdellovibrionota</taxon>
        <taxon>Bdellovibrionia</taxon>
        <taxon>Bdellovibrionales</taxon>
        <taxon>Pseudobdellovibrionaceae</taxon>
        <taxon>Bdellovibrio</taxon>
    </lineage>
</organism>
<reference evidence="2 3" key="1">
    <citation type="journal article" date="2004" name="Science">
        <title>A predator unmasked: life cycle of Bdellovibrio bacteriovorus from a genomic perspective.</title>
        <authorList>
            <person name="Rendulic S."/>
            <person name="Jagtap P."/>
            <person name="Rosinus A."/>
            <person name="Eppinger M."/>
            <person name="Baar C."/>
            <person name="Lanz C."/>
            <person name="Keller H."/>
            <person name="Lambert C."/>
            <person name="Evans K.J."/>
            <person name="Goesmann A."/>
            <person name="Meyer F."/>
            <person name="Sockett R.E."/>
            <person name="Schuster S.C."/>
        </authorList>
    </citation>
    <scope>NUCLEOTIDE SEQUENCE [LARGE SCALE GENOMIC DNA]</scope>
    <source>
        <strain evidence="3">ATCC 15356 / DSM 50701 / NCIMB 9529 / HD100</strain>
    </source>
</reference>
<feature type="signal peptide" evidence="1">
    <location>
        <begin position="1"/>
        <end position="21"/>
    </location>
</feature>
<feature type="chain" id="PRO_5004278459" evidence="1">
    <location>
        <begin position="22"/>
        <end position="177"/>
    </location>
</feature>
<dbReference type="STRING" id="264462.Bd0754"/>